<dbReference type="Proteomes" id="UP000024635">
    <property type="component" value="Unassembled WGS sequence"/>
</dbReference>
<accession>A0A016V6R3</accession>
<dbReference type="OrthoDB" id="504708at2759"/>
<evidence type="ECO:0000313" key="1">
    <source>
        <dbReference type="EMBL" id="EYC23105.1"/>
    </source>
</evidence>
<protein>
    <submittedName>
        <fullName evidence="1">Uncharacterized protein</fullName>
    </submittedName>
</protein>
<reference evidence="2" key="1">
    <citation type="journal article" date="2015" name="Nat. Genet.">
        <title>The genome and transcriptome of the zoonotic hookworm Ancylostoma ceylanicum identify infection-specific gene families.</title>
        <authorList>
            <person name="Schwarz E.M."/>
            <person name="Hu Y."/>
            <person name="Antoshechkin I."/>
            <person name="Miller M.M."/>
            <person name="Sternberg P.W."/>
            <person name="Aroian R.V."/>
        </authorList>
    </citation>
    <scope>NUCLEOTIDE SEQUENCE</scope>
    <source>
        <strain evidence="2">HY135</strain>
    </source>
</reference>
<gene>
    <name evidence="1" type="primary">Acey_s0016.g3123</name>
    <name evidence="1" type="synonym">ASP-s0016.g3123</name>
    <name evidence="1" type="ORF">Y032_0016g3123</name>
</gene>
<comment type="caution">
    <text evidence="1">The sequence shown here is derived from an EMBL/GenBank/DDBJ whole genome shotgun (WGS) entry which is preliminary data.</text>
</comment>
<evidence type="ECO:0000313" key="2">
    <source>
        <dbReference type="Proteomes" id="UP000024635"/>
    </source>
</evidence>
<dbReference type="AlphaFoldDB" id="A0A016V6R3"/>
<dbReference type="EMBL" id="JARK01001352">
    <property type="protein sequence ID" value="EYC23105.1"/>
    <property type="molecule type" value="Genomic_DNA"/>
</dbReference>
<organism evidence="1 2">
    <name type="scientific">Ancylostoma ceylanicum</name>
    <dbReference type="NCBI Taxonomy" id="53326"/>
    <lineage>
        <taxon>Eukaryota</taxon>
        <taxon>Metazoa</taxon>
        <taxon>Ecdysozoa</taxon>
        <taxon>Nematoda</taxon>
        <taxon>Chromadorea</taxon>
        <taxon>Rhabditida</taxon>
        <taxon>Rhabditina</taxon>
        <taxon>Rhabditomorpha</taxon>
        <taxon>Strongyloidea</taxon>
        <taxon>Ancylostomatidae</taxon>
        <taxon>Ancylostomatinae</taxon>
        <taxon>Ancylostoma</taxon>
    </lineage>
</organism>
<name>A0A016V6R3_9BILA</name>
<keyword evidence="2" id="KW-1185">Reference proteome</keyword>
<proteinExistence type="predicted"/>
<sequence length="108" mass="12326">MGRAFRGNGAKIGTTTILLEWMQGAAFELAKPNVRYVEDDSRGPNCITCILRCIACATVLPEFVRRERSNLLEVKDEFFSQSYRNSTTNWIPSSKFRARPKNRGRPLQ</sequence>